<name>A0A5J9WNY3_9POAL</name>
<evidence type="ECO:0000313" key="3">
    <source>
        <dbReference type="Proteomes" id="UP000324897"/>
    </source>
</evidence>
<gene>
    <name evidence="2" type="ORF">EJB05_00911</name>
</gene>
<protein>
    <submittedName>
        <fullName evidence="2">Uncharacterized protein</fullName>
    </submittedName>
</protein>
<dbReference type="EMBL" id="RWGY01000002">
    <property type="protein sequence ID" value="TVU49595.1"/>
    <property type="molecule type" value="Genomic_DNA"/>
</dbReference>
<keyword evidence="3" id="KW-1185">Reference proteome</keyword>
<organism evidence="2 3">
    <name type="scientific">Eragrostis curvula</name>
    <name type="common">weeping love grass</name>
    <dbReference type="NCBI Taxonomy" id="38414"/>
    <lineage>
        <taxon>Eukaryota</taxon>
        <taxon>Viridiplantae</taxon>
        <taxon>Streptophyta</taxon>
        <taxon>Embryophyta</taxon>
        <taxon>Tracheophyta</taxon>
        <taxon>Spermatophyta</taxon>
        <taxon>Magnoliopsida</taxon>
        <taxon>Liliopsida</taxon>
        <taxon>Poales</taxon>
        <taxon>Poaceae</taxon>
        <taxon>PACMAD clade</taxon>
        <taxon>Chloridoideae</taxon>
        <taxon>Eragrostideae</taxon>
        <taxon>Eragrostidinae</taxon>
        <taxon>Eragrostis</taxon>
    </lineage>
</organism>
<dbReference type="AlphaFoldDB" id="A0A5J9WNY3"/>
<dbReference type="Proteomes" id="UP000324897">
    <property type="component" value="Chromosome 6"/>
</dbReference>
<reference evidence="2 3" key="1">
    <citation type="journal article" date="2019" name="Sci. Rep.">
        <title>A high-quality genome of Eragrostis curvula grass provides insights into Poaceae evolution and supports new strategies to enhance forage quality.</title>
        <authorList>
            <person name="Carballo J."/>
            <person name="Santos B.A.C.M."/>
            <person name="Zappacosta D."/>
            <person name="Garbus I."/>
            <person name="Selva J.P."/>
            <person name="Gallo C.A."/>
            <person name="Diaz A."/>
            <person name="Albertini E."/>
            <person name="Caccamo M."/>
            <person name="Echenique V."/>
        </authorList>
    </citation>
    <scope>NUCLEOTIDE SEQUENCE [LARGE SCALE GENOMIC DNA]</scope>
    <source>
        <strain evidence="3">cv. Victoria</strain>
        <tissue evidence="2">Leaf</tissue>
    </source>
</reference>
<feature type="non-terminal residue" evidence="2">
    <location>
        <position position="1"/>
    </location>
</feature>
<comment type="caution">
    <text evidence="2">The sequence shown here is derived from an EMBL/GenBank/DDBJ whole genome shotgun (WGS) entry which is preliminary data.</text>
</comment>
<feature type="region of interest" description="Disordered" evidence="1">
    <location>
        <begin position="23"/>
        <end position="66"/>
    </location>
</feature>
<dbReference type="Gramene" id="TVU49595">
    <property type="protein sequence ID" value="TVU49595"/>
    <property type="gene ID" value="EJB05_00911"/>
</dbReference>
<evidence type="ECO:0000313" key="2">
    <source>
        <dbReference type="EMBL" id="TVU49595.1"/>
    </source>
</evidence>
<accession>A0A5J9WNY3</accession>
<evidence type="ECO:0000256" key="1">
    <source>
        <dbReference type="SAM" id="MobiDB-lite"/>
    </source>
</evidence>
<proteinExistence type="predicted"/>
<sequence length="123" mass="13515">MLQVEASLAIPLLANGPGRAVSLTGRHGPYDSQTGPAWHGGPEAKPKHGPSRVRRVVPCRPGPRLKSNARALPDAVRHQSYILLQSPWAPCPERRLELQNGIADHQGPFARAPLHAQDWHKKR</sequence>
<feature type="compositionally biased region" description="Basic residues" evidence="1">
    <location>
        <begin position="47"/>
        <end position="57"/>
    </location>
</feature>